<evidence type="ECO:0000256" key="9">
    <source>
        <dbReference type="ARBA" id="ARBA00023242"/>
    </source>
</evidence>
<feature type="domain" description="Arb2-like" evidence="12">
    <location>
        <begin position="138"/>
        <end position="244"/>
    </location>
</feature>
<reference evidence="13" key="1">
    <citation type="submission" date="2022-10" db="EMBL/GenBank/DDBJ databases">
        <title>Culturing micro-colonial fungi from biological soil crusts in the Mojave desert and describing Neophaeococcomyces mojavensis, and introducing the new genera and species Taxawa tesnikishii.</title>
        <authorList>
            <person name="Kurbessoian T."/>
            <person name="Stajich J.E."/>
        </authorList>
    </citation>
    <scope>NUCLEOTIDE SEQUENCE</scope>
    <source>
        <strain evidence="13">TK_41</strain>
    </source>
</reference>
<comment type="similarity">
    <text evidence="2">Belongs to the histone deacetylase family. HD type 2 subfamily.</text>
</comment>
<keyword evidence="8" id="KW-0804">Transcription</keyword>
<organism evidence="13 14">
    <name type="scientific">Cladophialophora chaetospira</name>
    <dbReference type="NCBI Taxonomy" id="386627"/>
    <lineage>
        <taxon>Eukaryota</taxon>
        <taxon>Fungi</taxon>
        <taxon>Dikarya</taxon>
        <taxon>Ascomycota</taxon>
        <taxon>Pezizomycotina</taxon>
        <taxon>Eurotiomycetes</taxon>
        <taxon>Chaetothyriomycetidae</taxon>
        <taxon>Chaetothyriales</taxon>
        <taxon>Herpotrichiellaceae</taxon>
        <taxon>Cladophialophora</taxon>
    </lineage>
</organism>
<accession>A0AA38XH68</accession>
<dbReference type="InterPro" id="IPR023801">
    <property type="entry name" value="His_deacetylse_dom"/>
</dbReference>
<dbReference type="InterPro" id="IPR019154">
    <property type="entry name" value="Arb2-like_domain"/>
</dbReference>
<feature type="domain" description="Arb2-like" evidence="12">
    <location>
        <begin position="279"/>
        <end position="425"/>
    </location>
</feature>
<dbReference type="Proteomes" id="UP001172673">
    <property type="component" value="Unassembled WGS sequence"/>
</dbReference>
<feature type="compositionally biased region" description="Acidic residues" evidence="10">
    <location>
        <begin position="437"/>
        <end position="449"/>
    </location>
</feature>
<dbReference type="Gene3D" id="3.40.800.20">
    <property type="entry name" value="Histone deacetylase domain"/>
    <property type="match status" value="1"/>
</dbReference>
<dbReference type="SUPFAM" id="SSF52768">
    <property type="entry name" value="Arginase/deacetylase"/>
    <property type="match status" value="1"/>
</dbReference>
<keyword evidence="14" id="KW-1185">Reference proteome</keyword>
<evidence type="ECO:0000256" key="8">
    <source>
        <dbReference type="ARBA" id="ARBA00023163"/>
    </source>
</evidence>
<evidence type="ECO:0000256" key="10">
    <source>
        <dbReference type="SAM" id="MobiDB-lite"/>
    </source>
</evidence>
<dbReference type="Pfam" id="PF00850">
    <property type="entry name" value="Hist_deacetyl"/>
    <property type="match status" value="1"/>
</dbReference>
<feature type="domain" description="Histone deacetylase" evidence="11">
    <location>
        <begin position="1"/>
        <end position="89"/>
    </location>
</feature>
<feature type="region of interest" description="Disordered" evidence="10">
    <location>
        <begin position="430"/>
        <end position="450"/>
    </location>
</feature>
<evidence type="ECO:0000256" key="6">
    <source>
        <dbReference type="ARBA" id="ARBA00022853"/>
    </source>
</evidence>
<name>A0AA38XH68_9EURO</name>
<keyword evidence="7" id="KW-0805">Transcription regulation</keyword>
<evidence type="ECO:0000256" key="1">
    <source>
        <dbReference type="ARBA" id="ARBA00004123"/>
    </source>
</evidence>
<dbReference type="EC" id="3.5.1.98" evidence="3"/>
<evidence type="ECO:0000256" key="7">
    <source>
        <dbReference type="ARBA" id="ARBA00023015"/>
    </source>
</evidence>
<dbReference type="GO" id="GO:0040029">
    <property type="term" value="P:epigenetic regulation of gene expression"/>
    <property type="evidence" value="ECO:0007669"/>
    <property type="project" value="TreeGrafter"/>
</dbReference>
<proteinExistence type="inferred from homology"/>
<evidence type="ECO:0000259" key="11">
    <source>
        <dbReference type="Pfam" id="PF00850"/>
    </source>
</evidence>
<keyword evidence="5 13" id="KW-0378">Hydrolase</keyword>
<evidence type="ECO:0000256" key="4">
    <source>
        <dbReference type="ARBA" id="ARBA00022491"/>
    </source>
</evidence>
<comment type="caution">
    <text evidence="13">The sequence shown here is derived from an EMBL/GenBank/DDBJ whole genome shotgun (WGS) entry which is preliminary data.</text>
</comment>
<comment type="subcellular location">
    <subcellularLocation>
        <location evidence="1">Nucleus</location>
    </subcellularLocation>
</comment>
<evidence type="ECO:0000256" key="5">
    <source>
        <dbReference type="ARBA" id="ARBA00022801"/>
    </source>
</evidence>
<dbReference type="InterPro" id="IPR037138">
    <property type="entry name" value="His_deacetylse_dom_sf"/>
</dbReference>
<protein>
    <recommendedName>
        <fullName evidence="3">histone deacetylase</fullName>
        <ecNumber evidence="3">3.5.1.98</ecNumber>
    </recommendedName>
</protein>
<dbReference type="EMBL" id="JAPDRK010000004">
    <property type="protein sequence ID" value="KAJ9613405.1"/>
    <property type="molecule type" value="Genomic_DNA"/>
</dbReference>
<evidence type="ECO:0000259" key="12">
    <source>
        <dbReference type="Pfam" id="PF09757"/>
    </source>
</evidence>
<gene>
    <name evidence="13" type="primary">HDA1_1</name>
    <name evidence="13" type="ORF">H2200_003347</name>
</gene>
<dbReference type="GO" id="GO:0141221">
    <property type="term" value="F:histone deacetylase activity, hydrolytic mechanism"/>
    <property type="evidence" value="ECO:0007669"/>
    <property type="project" value="UniProtKB-EC"/>
</dbReference>
<evidence type="ECO:0000256" key="2">
    <source>
        <dbReference type="ARBA" id="ARBA00007738"/>
    </source>
</evidence>
<keyword evidence="4" id="KW-0678">Repressor</keyword>
<dbReference type="Pfam" id="PF09757">
    <property type="entry name" value="Arb2-like"/>
    <property type="match status" value="2"/>
</dbReference>
<dbReference type="PANTHER" id="PTHR10625:SF5">
    <property type="entry name" value="HISTONE DEACETYLASE"/>
    <property type="match status" value="1"/>
</dbReference>
<keyword evidence="9" id="KW-0539">Nucleus</keyword>
<dbReference type="InterPro" id="IPR023696">
    <property type="entry name" value="Ureohydrolase_dom_sf"/>
</dbReference>
<evidence type="ECO:0000313" key="13">
    <source>
        <dbReference type="EMBL" id="KAJ9613405.1"/>
    </source>
</evidence>
<evidence type="ECO:0000256" key="3">
    <source>
        <dbReference type="ARBA" id="ARBA00012111"/>
    </source>
</evidence>
<dbReference type="AlphaFoldDB" id="A0AA38XH68"/>
<dbReference type="GO" id="GO:0000118">
    <property type="term" value="C:histone deacetylase complex"/>
    <property type="evidence" value="ECO:0007669"/>
    <property type="project" value="TreeGrafter"/>
</dbReference>
<sequence length="517" mass="56592">MGDGDYMYAFQQVVMPIAVEFDPDFVIVAAGFDAAAGDELGGCFVTPPCYAHMTHMLMSLANGKIAVCLEGGYNFSAISKSALAVTRTLMGEPPDRLHPTSATSSAIDTIAKVRNVQSKYWRSIYPKEPVGGIFGGERLHDLIRRYQAMHLYDKYKLTQLHIFRDSMSRSFDQQLLATPNYETKKALLVIFHDSPDILTTSNGITTQHKPHETWLVDGAQSYIPWAIDQNHGVIDVNIPEFITVGPGHSPSSSFDHPGIKSEFGASSNPYAAQESASIQYASTTTDAARREGEKLAAYLWENYIEPFPFPHGIILLGAGHAFHAVAKLVSENDAVYHSLAGIAGFISTQPIRPVSSATNHAVSPWYREHSLVYVSEKHSLWKKEKEGGKVSKRYGRLVKSEGDVVNGMMLRYKEDVTIWMDAMIRKRRDRRRAEFGTSDDEDEDEEEGKEDVLKVIEKESDGDTIDDPAVVAEGAGAVGNGNVASTGGIDGSVINVVSAPTAAAQLARGDVVMTTEQ</sequence>
<dbReference type="PANTHER" id="PTHR10625">
    <property type="entry name" value="HISTONE DEACETYLASE HDAC1-RELATED"/>
    <property type="match status" value="1"/>
</dbReference>
<keyword evidence="6" id="KW-0156">Chromatin regulator</keyword>
<evidence type="ECO:0000313" key="14">
    <source>
        <dbReference type="Proteomes" id="UP001172673"/>
    </source>
</evidence>